<evidence type="ECO:0008006" key="5">
    <source>
        <dbReference type="Google" id="ProtNLM"/>
    </source>
</evidence>
<feature type="compositionally biased region" description="Gly residues" evidence="2">
    <location>
        <begin position="395"/>
        <end position="404"/>
    </location>
</feature>
<comment type="caution">
    <text evidence="3">The sequence shown here is derived from an EMBL/GenBank/DDBJ whole genome shotgun (WGS) entry which is preliminary data.</text>
</comment>
<dbReference type="AlphaFoldDB" id="A0A0D0JBK9"/>
<dbReference type="EMBL" id="JXQW01000013">
    <property type="protein sequence ID" value="KIQ03278.1"/>
    <property type="molecule type" value="Genomic_DNA"/>
</dbReference>
<evidence type="ECO:0000256" key="2">
    <source>
        <dbReference type="SAM" id="MobiDB-lite"/>
    </source>
</evidence>
<dbReference type="Pfam" id="PF18144">
    <property type="entry name" value="SMODS"/>
    <property type="match status" value="1"/>
</dbReference>
<dbReference type="Proteomes" id="UP000032068">
    <property type="component" value="Unassembled WGS sequence"/>
</dbReference>
<proteinExistence type="predicted"/>
<dbReference type="CDD" id="cd05400">
    <property type="entry name" value="NT_2-5OAS_ClassI-CCAase"/>
    <property type="match status" value="1"/>
</dbReference>
<gene>
    <name evidence="3" type="ORF">RU08_06445</name>
</gene>
<reference evidence="3 4" key="1">
    <citation type="submission" date="2014-12" db="EMBL/GenBank/DDBJ databases">
        <title>16Stimator: statistical estimation of ribosomal gene copy numbers from draft genome assemblies.</title>
        <authorList>
            <person name="Perisin M.A."/>
            <person name="Vetter M."/>
            <person name="Gilbert J.A."/>
            <person name="Bergelson J."/>
        </authorList>
    </citation>
    <scope>NUCLEOTIDE SEQUENCE [LARGE SCALE GENOMIC DNA]</scope>
    <source>
        <strain evidence="3 4">MEJ086</strain>
    </source>
</reference>
<sequence>MLMSNEQTKRSSWEYFLLRAARDISLSEAQYEKINDRYSQLEKILSASDNPLLAEAHIFVQGSMRLKTTIKPISGAPADLDTIDADAIIWLPHAQGAGAKEVLEAIEERFREGSRVQEEVKQLRRGIRIVYADENPGFHIDVTPARAINGNGEGNGEGKLEVPDRVTGWKASSPIPYSNWLQVASAQEISLESLVIAKSQRMLDAATQDPLPHYQDYIDQDPLRATIKLLKRHRDEWAIKTKSADIRPISAVITTLATHAYLDVVKESKSKPLAPLDAILEIVRRMPHHIAHRGSDCFVCNPADNGENFAEKWNRPGEGHGYRQAFATWHADASASISLGLESFESADSFAEAVKENFGMAPAFITAVNNEIPANWTMPGRPDGTTRNSASMGALFGGASGGGTSQSSVKPVGRLG</sequence>
<evidence type="ECO:0000256" key="1">
    <source>
        <dbReference type="ARBA" id="ARBA00023118"/>
    </source>
</evidence>
<name>A0A0D0JBK9_9PSED</name>
<organism evidence="3 4">
    <name type="scientific">Pseudomonas fulva</name>
    <dbReference type="NCBI Taxonomy" id="47880"/>
    <lineage>
        <taxon>Bacteria</taxon>
        <taxon>Pseudomonadati</taxon>
        <taxon>Pseudomonadota</taxon>
        <taxon>Gammaproteobacteria</taxon>
        <taxon>Pseudomonadales</taxon>
        <taxon>Pseudomonadaceae</taxon>
        <taxon>Pseudomonas</taxon>
    </lineage>
</organism>
<keyword evidence="1" id="KW-0051">Antiviral defense</keyword>
<dbReference type="GO" id="GO:0016779">
    <property type="term" value="F:nucleotidyltransferase activity"/>
    <property type="evidence" value="ECO:0007669"/>
    <property type="project" value="InterPro"/>
</dbReference>
<evidence type="ECO:0000313" key="4">
    <source>
        <dbReference type="Proteomes" id="UP000032068"/>
    </source>
</evidence>
<evidence type="ECO:0000313" key="3">
    <source>
        <dbReference type="EMBL" id="KIQ03278.1"/>
    </source>
</evidence>
<dbReference type="RefSeq" id="WP_042552979.1">
    <property type="nucleotide sequence ID" value="NZ_JXQW01000013.1"/>
</dbReference>
<accession>A0A0D0JBK9</accession>
<feature type="region of interest" description="Disordered" evidence="2">
    <location>
        <begin position="379"/>
        <end position="416"/>
    </location>
</feature>
<dbReference type="GO" id="GO:0051607">
    <property type="term" value="P:defense response to virus"/>
    <property type="evidence" value="ECO:0007669"/>
    <property type="project" value="UniProtKB-KW"/>
</dbReference>
<dbReference type="InterPro" id="IPR006116">
    <property type="entry name" value="NT_2-5OAS_ClassI-CCAase"/>
</dbReference>
<dbReference type="OrthoDB" id="1118920at2"/>
<protein>
    <recommendedName>
        <fullName evidence="5">Nucleotidyltransferase</fullName>
    </recommendedName>
</protein>